<evidence type="ECO:0000256" key="1">
    <source>
        <dbReference type="SAM" id="Phobius"/>
    </source>
</evidence>
<evidence type="ECO:0000313" key="3">
    <source>
        <dbReference type="Proteomes" id="UP000467841"/>
    </source>
</evidence>
<feature type="non-terminal residue" evidence="2">
    <location>
        <position position="1"/>
    </location>
</feature>
<feature type="transmembrane region" description="Helical" evidence="1">
    <location>
        <begin position="27"/>
        <end position="47"/>
    </location>
</feature>
<keyword evidence="1" id="KW-1133">Transmembrane helix</keyword>
<dbReference type="Proteomes" id="UP000467841">
    <property type="component" value="Unassembled WGS sequence"/>
</dbReference>
<name>A0A6D2KTZ6_9BRAS</name>
<sequence length="67" mass="7468">GSVSTGVRAFLRFYICWPCDASPSAVLIFLVYLPFQALFLVLSFGFADQNDFVRSPVKFGGLRSCRL</sequence>
<dbReference type="EMBL" id="CACVBM020001502">
    <property type="protein sequence ID" value="CAA7052580.1"/>
    <property type="molecule type" value="Genomic_DNA"/>
</dbReference>
<protein>
    <submittedName>
        <fullName evidence="2">Uncharacterized protein</fullName>
    </submittedName>
</protein>
<comment type="caution">
    <text evidence="2">The sequence shown here is derived from an EMBL/GenBank/DDBJ whole genome shotgun (WGS) entry which is preliminary data.</text>
</comment>
<reference evidence="2" key="1">
    <citation type="submission" date="2020-01" db="EMBL/GenBank/DDBJ databases">
        <authorList>
            <person name="Mishra B."/>
        </authorList>
    </citation>
    <scope>NUCLEOTIDE SEQUENCE [LARGE SCALE GENOMIC DNA]</scope>
</reference>
<evidence type="ECO:0000313" key="2">
    <source>
        <dbReference type="EMBL" id="CAA7052580.1"/>
    </source>
</evidence>
<proteinExistence type="predicted"/>
<gene>
    <name evidence="2" type="ORF">MERR_LOCUS39815</name>
</gene>
<accession>A0A6D2KTZ6</accession>
<dbReference type="AlphaFoldDB" id="A0A6D2KTZ6"/>
<keyword evidence="3" id="KW-1185">Reference proteome</keyword>
<organism evidence="2 3">
    <name type="scientific">Microthlaspi erraticum</name>
    <dbReference type="NCBI Taxonomy" id="1685480"/>
    <lineage>
        <taxon>Eukaryota</taxon>
        <taxon>Viridiplantae</taxon>
        <taxon>Streptophyta</taxon>
        <taxon>Embryophyta</taxon>
        <taxon>Tracheophyta</taxon>
        <taxon>Spermatophyta</taxon>
        <taxon>Magnoliopsida</taxon>
        <taxon>eudicotyledons</taxon>
        <taxon>Gunneridae</taxon>
        <taxon>Pentapetalae</taxon>
        <taxon>rosids</taxon>
        <taxon>malvids</taxon>
        <taxon>Brassicales</taxon>
        <taxon>Brassicaceae</taxon>
        <taxon>Coluteocarpeae</taxon>
        <taxon>Microthlaspi</taxon>
    </lineage>
</organism>
<keyword evidence="1" id="KW-0812">Transmembrane</keyword>
<keyword evidence="1" id="KW-0472">Membrane</keyword>